<protein>
    <submittedName>
        <fullName evidence="1">Unannotated protein</fullName>
    </submittedName>
</protein>
<accession>A0A6J7XYL4</accession>
<reference evidence="1" key="1">
    <citation type="submission" date="2020-05" db="EMBL/GenBank/DDBJ databases">
        <authorList>
            <person name="Chiriac C."/>
            <person name="Salcher M."/>
            <person name="Ghai R."/>
            <person name="Kavagutti S V."/>
        </authorList>
    </citation>
    <scope>NUCLEOTIDE SEQUENCE</scope>
</reference>
<gene>
    <name evidence="1" type="ORF">UFOPK3554_01210</name>
</gene>
<proteinExistence type="predicted"/>
<sequence>MKERFGRKGTEVKGIFFTEGQFDNCTFIGDAATTSQQQNISLDILKERLADEAISKGANAIDNFKYVQKATIFSFSDTKWVVTGRFVAATD</sequence>
<evidence type="ECO:0000313" key="1">
    <source>
        <dbReference type="EMBL" id="CAB5241057.1"/>
    </source>
</evidence>
<organism evidence="1">
    <name type="scientific">freshwater metagenome</name>
    <dbReference type="NCBI Taxonomy" id="449393"/>
    <lineage>
        <taxon>unclassified sequences</taxon>
        <taxon>metagenomes</taxon>
        <taxon>ecological metagenomes</taxon>
    </lineage>
</organism>
<name>A0A6J7XYL4_9ZZZZ</name>
<dbReference type="AlphaFoldDB" id="A0A6J7XYL4"/>
<dbReference type="EMBL" id="CAFBSG010000025">
    <property type="protein sequence ID" value="CAB5241057.1"/>
    <property type="molecule type" value="Genomic_DNA"/>
</dbReference>